<keyword evidence="3" id="KW-1185">Reference proteome</keyword>
<dbReference type="RefSeq" id="XP_020071195.1">
    <property type="nucleotide sequence ID" value="XM_020214674.1"/>
</dbReference>
<evidence type="ECO:0000256" key="1">
    <source>
        <dbReference type="PIRSR" id="PIRSR610347-3"/>
    </source>
</evidence>
<dbReference type="EMBL" id="KV453928">
    <property type="protein sequence ID" value="ODV74156.1"/>
    <property type="molecule type" value="Genomic_DNA"/>
</dbReference>
<dbReference type="GO" id="GO:0008081">
    <property type="term" value="F:phosphoric diester hydrolase activity"/>
    <property type="evidence" value="ECO:0007669"/>
    <property type="project" value="InterPro"/>
</dbReference>
<name>A0A1E4S3Q4_CYBJN</name>
<accession>A0A1E4S3Q4</accession>
<dbReference type="InterPro" id="IPR010347">
    <property type="entry name" value="Tdp1"/>
</dbReference>
<evidence type="ECO:0000313" key="2">
    <source>
        <dbReference type="EMBL" id="ODV74156.1"/>
    </source>
</evidence>
<proteinExistence type="predicted"/>
<dbReference type="GeneID" id="30989070"/>
<dbReference type="OrthoDB" id="47785at2759"/>
<dbReference type="GO" id="GO:0006281">
    <property type="term" value="P:DNA repair"/>
    <property type="evidence" value="ECO:0007669"/>
    <property type="project" value="InterPro"/>
</dbReference>
<gene>
    <name evidence="2" type="ORF">CYBJADRAFT_166883</name>
</gene>
<organism evidence="2 3">
    <name type="scientific">Cyberlindnera jadinii (strain ATCC 18201 / CBS 1600 / BCRC 20928 / JCM 3617 / NBRC 0987 / NRRL Y-1542)</name>
    <name type="common">Torula yeast</name>
    <name type="synonym">Candida utilis</name>
    <dbReference type="NCBI Taxonomy" id="983966"/>
    <lineage>
        <taxon>Eukaryota</taxon>
        <taxon>Fungi</taxon>
        <taxon>Dikarya</taxon>
        <taxon>Ascomycota</taxon>
        <taxon>Saccharomycotina</taxon>
        <taxon>Saccharomycetes</taxon>
        <taxon>Phaffomycetales</taxon>
        <taxon>Phaffomycetaceae</taxon>
        <taxon>Cyberlindnera</taxon>
    </lineage>
</organism>
<feature type="site" description="Interaction with DNA" evidence="1">
    <location>
        <position position="2"/>
    </location>
</feature>
<dbReference type="AlphaFoldDB" id="A0A1E4S3Q4"/>
<dbReference type="SUPFAM" id="SSF56024">
    <property type="entry name" value="Phospholipase D/nuclease"/>
    <property type="match status" value="1"/>
</dbReference>
<protein>
    <submittedName>
        <fullName evidence="2">Uncharacterized protein</fullName>
    </submittedName>
</protein>
<dbReference type="GO" id="GO:0005634">
    <property type="term" value="C:nucleus"/>
    <property type="evidence" value="ECO:0007669"/>
    <property type="project" value="InterPro"/>
</dbReference>
<sequence>MSKQAWGTPPNAKSKGLETTVSNYESGILISQRHYPGKKLVPVELGEDYSSLLEHEVPIILPFKVPPPKYSDTDKPWCIFG</sequence>
<dbReference type="Gene3D" id="3.30.870.10">
    <property type="entry name" value="Endonuclease Chain A"/>
    <property type="match status" value="1"/>
</dbReference>
<dbReference type="Pfam" id="PF06087">
    <property type="entry name" value="Tyr-DNA_phospho"/>
    <property type="match status" value="1"/>
</dbReference>
<reference evidence="2 3" key="1">
    <citation type="journal article" date="2016" name="Proc. Natl. Acad. Sci. U.S.A.">
        <title>Comparative genomics of biotechnologically important yeasts.</title>
        <authorList>
            <person name="Riley R."/>
            <person name="Haridas S."/>
            <person name="Wolfe K.H."/>
            <person name="Lopes M.R."/>
            <person name="Hittinger C.T."/>
            <person name="Goeker M."/>
            <person name="Salamov A.A."/>
            <person name="Wisecaver J.H."/>
            <person name="Long T.M."/>
            <person name="Calvey C.H."/>
            <person name="Aerts A.L."/>
            <person name="Barry K.W."/>
            <person name="Choi C."/>
            <person name="Clum A."/>
            <person name="Coughlan A.Y."/>
            <person name="Deshpande S."/>
            <person name="Douglass A.P."/>
            <person name="Hanson S.J."/>
            <person name="Klenk H.-P."/>
            <person name="LaButti K.M."/>
            <person name="Lapidus A."/>
            <person name="Lindquist E.A."/>
            <person name="Lipzen A.M."/>
            <person name="Meier-Kolthoff J.P."/>
            <person name="Ohm R.A."/>
            <person name="Otillar R.P."/>
            <person name="Pangilinan J.L."/>
            <person name="Peng Y."/>
            <person name="Rokas A."/>
            <person name="Rosa C.A."/>
            <person name="Scheuner C."/>
            <person name="Sibirny A.A."/>
            <person name="Slot J.C."/>
            <person name="Stielow J.B."/>
            <person name="Sun H."/>
            <person name="Kurtzman C.P."/>
            <person name="Blackwell M."/>
            <person name="Grigoriev I.V."/>
            <person name="Jeffries T.W."/>
        </authorList>
    </citation>
    <scope>NUCLEOTIDE SEQUENCE [LARGE SCALE GENOMIC DNA]</scope>
    <source>
        <strain evidence="3">ATCC 18201 / CBS 1600 / BCRC 20928 / JCM 3617 / NBRC 0987 / NRRL Y-1542</strain>
    </source>
</reference>
<evidence type="ECO:0000313" key="3">
    <source>
        <dbReference type="Proteomes" id="UP000094389"/>
    </source>
</evidence>
<dbReference type="Proteomes" id="UP000094389">
    <property type="component" value="Unassembled WGS sequence"/>
</dbReference>